<proteinExistence type="predicted"/>
<sequence>MADVTDEAPYLVQLGALQEDAAKLLYYSLPADGWDTCTLVFREAASYGEFVVTRTNPDSSTELVAPSNALMSAMMKLRDYMATQGKGAWLEAVMAVQRDPAKFTFDYNYNERPQWKKPPTDESYVEDLAKYPRPADQIPDWYPRAI</sequence>
<reference evidence="1 2" key="1">
    <citation type="submission" date="2013-12" db="EMBL/GenBank/DDBJ databases">
        <authorList>
            <person name="Zelazny A."/>
            <person name="Olivier K."/>
            <person name="Holland S."/>
            <person name="Lenaerts A."/>
            <person name="Ordway D."/>
            <person name="DeGroote M.A."/>
            <person name="Parker T."/>
            <person name="Sizemore C."/>
            <person name="Tallon L.J."/>
            <person name="Sadzewicz L.K."/>
            <person name="Sengamalay N."/>
            <person name="Fraser C.M."/>
            <person name="Hine E."/>
            <person name="Shefchek K.A."/>
            <person name="Das S.P."/>
            <person name="Tettelin H."/>
        </authorList>
    </citation>
    <scope>NUCLEOTIDE SEQUENCE [LARGE SCALE GENOMIC DNA]</scope>
    <source>
        <strain evidence="1 2">1948</strain>
    </source>
</reference>
<gene>
    <name evidence="1" type="ORF">I542_5201</name>
</gene>
<evidence type="ECO:0000313" key="2">
    <source>
        <dbReference type="Proteomes" id="UP000021210"/>
    </source>
</evidence>
<dbReference type="InterPro" id="IPR036170">
    <property type="entry name" value="YezG-like_sf"/>
</dbReference>
<dbReference type="SUPFAM" id="SSF160424">
    <property type="entry name" value="BH3703-like"/>
    <property type="match status" value="1"/>
</dbReference>
<evidence type="ECO:0000313" key="1">
    <source>
        <dbReference type="EMBL" id="EUA65023.1"/>
    </source>
</evidence>
<protein>
    <submittedName>
        <fullName evidence="1">Uncharacterized protein</fullName>
    </submittedName>
</protein>
<name>A0A829QRI9_9MYCO</name>
<accession>A0A829QRI9</accession>
<comment type="caution">
    <text evidence="1">The sequence shown here is derived from an EMBL/GenBank/DDBJ whole genome shotgun (WGS) entry which is preliminary data.</text>
</comment>
<dbReference type="AlphaFoldDB" id="A0A829QRI9"/>
<dbReference type="Proteomes" id="UP000021210">
    <property type="component" value="Unassembled WGS sequence"/>
</dbReference>
<organism evidence="1 2">
    <name type="scientific">Mycobacteroides abscessus 1948</name>
    <dbReference type="NCBI Taxonomy" id="1299323"/>
    <lineage>
        <taxon>Bacteria</taxon>
        <taxon>Bacillati</taxon>
        <taxon>Actinomycetota</taxon>
        <taxon>Actinomycetes</taxon>
        <taxon>Mycobacteriales</taxon>
        <taxon>Mycobacteriaceae</taxon>
        <taxon>Mycobacteroides</taxon>
        <taxon>Mycobacteroides abscessus</taxon>
    </lineage>
</organism>
<dbReference type="EMBL" id="JAOH01000002">
    <property type="protein sequence ID" value="EUA65023.1"/>
    <property type="molecule type" value="Genomic_DNA"/>
</dbReference>